<name>A0A7R7IDG7_9FIRM</name>
<evidence type="ECO:0000256" key="2">
    <source>
        <dbReference type="ARBA" id="ARBA00009272"/>
    </source>
</evidence>
<dbReference type="Pfam" id="PF02049">
    <property type="entry name" value="FliE"/>
    <property type="match status" value="1"/>
</dbReference>
<dbReference type="InterPro" id="IPR001624">
    <property type="entry name" value="FliE"/>
</dbReference>
<evidence type="ECO:0000256" key="3">
    <source>
        <dbReference type="ARBA" id="ARBA00023143"/>
    </source>
</evidence>
<dbReference type="PANTHER" id="PTHR34653">
    <property type="match status" value="1"/>
</dbReference>
<reference evidence="6 7" key="1">
    <citation type="submission" date="2020-11" db="EMBL/GenBank/DDBJ databases">
        <title>Draft genome sequencing of a Lachnospiraceae strain isolated from anoxic soil subjected to BSD treatment.</title>
        <authorList>
            <person name="Uek A."/>
            <person name="Tonouchi A."/>
        </authorList>
    </citation>
    <scope>NUCLEOTIDE SEQUENCE [LARGE SCALE GENOMIC DNA]</scope>
    <source>
        <strain evidence="6 7">TB5</strain>
    </source>
</reference>
<evidence type="ECO:0000256" key="5">
    <source>
        <dbReference type="NCBIfam" id="TIGR00205"/>
    </source>
</evidence>
<accession>A0A7R7IDG7</accession>
<evidence type="ECO:0000313" key="6">
    <source>
        <dbReference type="EMBL" id="BCN31537.1"/>
    </source>
</evidence>
<dbReference type="GO" id="GO:0009425">
    <property type="term" value="C:bacterial-type flagellum basal body"/>
    <property type="evidence" value="ECO:0007669"/>
    <property type="project" value="UniProtKB-SubCell"/>
</dbReference>
<comment type="similarity">
    <text evidence="2 4">Belongs to the FliE family.</text>
</comment>
<keyword evidence="7" id="KW-1185">Reference proteome</keyword>
<protein>
    <recommendedName>
        <fullName evidence="4 5">Flagellar hook-basal body complex protein FliE</fullName>
    </recommendedName>
</protein>
<keyword evidence="3 4" id="KW-0975">Bacterial flagellum</keyword>
<dbReference type="GO" id="GO:0003774">
    <property type="term" value="F:cytoskeletal motor activity"/>
    <property type="evidence" value="ECO:0007669"/>
    <property type="project" value="InterPro"/>
</dbReference>
<gene>
    <name evidence="4" type="primary">fliE</name>
    <name evidence="6" type="ORF">bsdtb5_28320</name>
</gene>
<evidence type="ECO:0000256" key="4">
    <source>
        <dbReference type="HAMAP-Rule" id="MF_00724"/>
    </source>
</evidence>
<dbReference type="RefSeq" id="WP_271712651.1">
    <property type="nucleotide sequence ID" value="NZ_AP024169.1"/>
</dbReference>
<dbReference type="NCBIfam" id="TIGR00205">
    <property type="entry name" value="fliE"/>
    <property type="match status" value="1"/>
</dbReference>
<dbReference type="EMBL" id="AP024169">
    <property type="protein sequence ID" value="BCN31537.1"/>
    <property type="molecule type" value="Genomic_DNA"/>
</dbReference>
<dbReference type="GO" id="GO:0071973">
    <property type="term" value="P:bacterial-type flagellum-dependent cell motility"/>
    <property type="evidence" value="ECO:0007669"/>
    <property type="project" value="InterPro"/>
</dbReference>
<evidence type="ECO:0000313" key="7">
    <source>
        <dbReference type="Proteomes" id="UP000595897"/>
    </source>
</evidence>
<evidence type="ECO:0000256" key="1">
    <source>
        <dbReference type="ARBA" id="ARBA00004117"/>
    </source>
</evidence>
<dbReference type="AlphaFoldDB" id="A0A7R7IDG7"/>
<sequence length="104" mass="11666">MDISSIKNLMETSSYKDSILDKVGSKNNNESFDSVFQSAVSMIKDTNSLSNAAEEAEMNYALGYNDNTHDLQVAQQKANLSLQYTVAVRNKVLEAYKEIMNLQF</sequence>
<dbReference type="KEGG" id="ahb:bsdtb5_28320"/>
<dbReference type="GO" id="GO:0005198">
    <property type="term" value="F:structural molecule activity"/>
    <property type="evidence" value="ECO:0007669"/>
    <property type="project" value="UniProtKB-UniRule"/>
</dbReference>
<dbReference type="HAMAP" id="MF_00724">
    <property type="entry name" value="FliE"/>
    <property type="match status" value="1"/>
</dbReference>
<dbReference type="Proteomes" id="UP000595897">
    <property type="component" value="Chromosome"/>
</dbReference>
<organism evidence="6 7">
    <name type="scientific">Anaeromicropila herbilytica</name>
    <dbReference type="NCBI Taxonomy" id="2785025"/>
    <lineage>
        <taxon>Bacteria</taxon>
        <taxon>Bacillati</taxon>
        <taxon>Bacillota</taxon>
        <taxon>Clostridia</taxon>
        <taxon>Lachnospirales</taxon>
        <taxon>Lachnospiraceae</taxon>
        <taxon>Anaeromicropila</taxon>
    </lineage>
</organism>
<comment type="subcellular location">
    <subcellularLocation>
        <location evidence="1 4">Bacterial flagellum basal body</location>
    </subcellularLocation>
</comment>
<proteinExistence type="inferred from homology"/>
<dbReference type="PANTHER" id="PTHR34653:SF1">
    <property type="entry name" value="FLAGELLAR HOOK-BASAL BODY COMPLEX PROTEIN FLIE"/>
    <property type="match status" value="1"/>
</dbReference>